<keyword evidence="1" id="KW-0862">Zinc</keyword>
<proteinExistence type="predicted"/>
<dbReference type="EMBL" id="DQ486030">
    <property type="protein sequence ID" value="ABF50346.1"/>
    <property type="molecule type" value="Genomic_DNA"/>
</dbReference>
<name>Q1HGY7_NPVAP</name>
<dbReference type="PANTHER" id="PTHR10044">
    <property type="entry name" value="INHIBITOR OF APOPTOSIS"/>
    <property type="match status" value="1"/>
</dbReference>
<dbReference type="InterPro" id="IPR001841">
    <property type="entry name" value="Znf_RING"/>
</dbReference>
<dbReference type="SMART" id="SM00238">
    <property type="entry name" value="BIR"/>
    <property type="match status" value="2"/>
</dbReference>
<dbReference type="Pfam" id="PF13920">
    <property type="entry name" value="zf-C3HC4_3"/>
    <property type="match status" value="1"/>
</dbReference>
<organismHost>
    <name type="scientific">Antheraea pernyi</name>
    <name type="common">Chinese oak silk moth</name>
    <name type="synonym">Bombyx pernyi</name>
    <dbReference type="NCBI Taxonomy" id="7119"/>
</organismHost>
<feature type="domain" description="RING-type" evidence="2">
    <location>
        <begin position="232"/>
        <end position="268"/>
    </location>
</feature>
<dbReference type="PROSITE" id="PS50089">
    <property type="entry name" value="ZF_RING_2"/>
    <property type="match status" value="1"/>
</dbReference>
<dbReference type="CDD" id="cd16649">
    <property type="entry name" value="mRING-HC-C3HC5_CGRF1-like"/>
    <property type="match status" value="1"/>
</dbReference>
<dbReference type="GeneID" id="5141384"/>
<reference evidence="3" key="1">
    <citation type="submission" date="2006-05" db="EMBL/GenBank/DDBJ databases">
        <authorList>
            <person name="Nie Z.M."/>
            <person name="Zhang Z.F."/>
            <person name="Wang D."/>
            <person name="He P.A."/>
            <person name="Jiang C.Y."/>
            <person name="Song L."/>
            <person name="Chen F."/>
            <person name="Xu J."/>
            <person name="Yang L."/>
            <person name="Yu L.L."/>
            <person name="Chen J."/>
            <person name="Lv Z.B."/>
            <person name="Wu X.F."/>
            <person name="Zhang Y.Z."/>
        </authorList>
    </citation>
    <scope>NUCLEOTIDE SEQUENCE [LARGE SCALE GENOMIC DNA]</scope>
    <source>
        <strain evidence="3">Zhenjiang</strain>
    </source>
</reference>
<keyword evidence="1" id="KW-0479">Metal-binding</keyword>
<dbReference type="RefSeq" id="YP_611079.1">
    <property type="nucleotide sequence ID" value="NC_008035.3"/>
</dbReference>
<reference evidence="3" key="2">
    <citation type="submission" date="2006-11" db="EMBL/GenBank/DDBJ databases">
        <title>Sequence and Organization of the Antheraea pernyi Nucleopolyhedrovirus Genome.</title>
        <authorList>
            <consortium name="Biotechnology Research Institute"/>
            <consortium name="National Key facility for Crop Gene Resources and Genetic Improvement"/>
            <consortium name="Chinese Academy of Agricultural Sciences"/>
            <consortium name="Beijing 100081"/>
            <consortium name="China"/>
            <person name="Nie Z.M."/>
            <person name="Zhang Z.F."/>
            <person name="Wang D."/>
            <person name="He P.A."/>
            <person name="Jiang C.Y."/>
            <person name="Song L."/>
            <person name="Chen F."/>
            <person name="Xu J."/>
            <person name="Yang L."/>
            <person name="Yu L.L."/>
            <person name="Chen J."/>
            <person name="Lv Z.B."/>
            <person name="Wu X.F."/>
            <person name="Zhang Y.Z."/>
        </authorList>
    </citation>
    <scope>NUCLEOTIDE SEQUENCE</scope>
    <source>
        <strain evidence="3">Zhenjiang</strain>
    </source>
</reference>
<dbReference type="GO" id="GO:0008270">
    <property type="term" value="F:zinc ion binding"/>
    <property type="evidence" value="ECO:0007669"/>
    <property type="project" value="UniProtKB-KW"/>
</dbReference>
<dbReference type="InterPro" id="IPR001370">
    <property type="entry name" value="BIR_rpt"/>
</dbReference>
<evidence type="ECO:0000313" key="3">
    <source>
        <dbReference type="EMBL" id="ABF50346.1"/>
    </source>
</evidence>
<sequence length="280" mass="31402">MNAPLLYVINVREDEQDATAENVFGMLIDRHNSFENFPIDNAAFVNNLIVNGFRYEHADDAVTCEYCGVVIRNWHEDDCVEFVHATLSPYCVYASKIAQSERFAEDLSTETVLVSPGKPRCVYGRLAHPDARRATFEDYWPAALRAMVPPIAEAGMFHTKLGDETACFFCDCRVRGWLPGDDPWQRHALANPHCYFVVCIKGEGFCAAARQRAAAPLESAAAPAAASEAMECKVCLERQRDTVLMPCRHFCVCMQCYFALDGKCPTCRQDVTDFVKVFVV</sequence>
<dbReference type="Proteomes" id="UP000204470">
    <property type="component" value="Segment"/>
</dbReference>
<organism evidence="3 4">
    <name type="scientific">Antheraea pernyi nuclear polyhedrosis virus</name>
    <name type="common">ApNPV</name>
    <dbReference type="NCBI Taxonomy" id="161494"/>
    <lineage>
        <taxon>Viruses</taxon>
        <taxon>Viruses incertae sedis</taxon>
        <taxon>Naldaviricetes</taxon>
        <taxon>Lefavirales</taxon>
        <taxon>Baculoviridae</taxon>
        <taxon>Alphabaculovirus</taxon>
        <taxon>Alphabaculovirus anpernyi</taxon>
    </lineage>
</organism>
<keyword evidence="4" id="KW-1185">Reference proteome</keyword>
<dbReference type="Gene3D" id="1.10.1170.10">
    <property type="entry name" value="Inhibitor Of Apoptosis Protein (2mihbC-IAP-1), Chain A"/>
    <property type="match status" value="2"/>
</dbReference>
<dbReference type="OrthoDB" id="9255at10239"/>
<evidence type="ECO:0000313" key="4">
    <source>
        <dbReference type="Proteomes" id="UP000204470"/>
    </source>
</evidence>
<evidence type="ECO:0000259" key="2">
    <source>
        <dbReference type="PROSITE" id="PS50089"/>
    </source>
</evidence>
<dbReference type="CDD" id="cd00022">
    <property type="entry name" value="BIR"/>
    <property type="match status" value="2"/>
</dbReference>
<dbReference type="InterPro" id="IPR050784">
    <property type="entry name" value="IAP"/>
</dbReference>
<evidence type="ECO:0000256" key="1">
    <source>
        <dbReference type="PROSITE-ProRule" id="PRU00175"/>
    </source>
</evidence>
<dbReference type="KEGG" id="vg:5141384"/>
<dbReference type="SUPFAM" id="SSF57924">
    <property type="entry name" value="Inhibitor of apoptosis (IAP) repeat"/>
    <property type="match status" value="2"/>
</dbReference>
<protein>
    <submittedName>
        <fullName evidence="3">Iap-1</fullName>
    </submittedName>
</protein>
<dbReference type="InterPro" id="IPR013083">
    <property type="entry name" value="Znf_RING/FYVE/PHD"/>
</dbReference>
<dbReference type="PROSITE" id="PS01282">
    <property type="entry name" value="BIR_REPEAT_1"/>
    <property type="match status" value="1"/>
</dbReference>
<dbReference type="PANTHER" id="PTHR10044:SF139">
    <property type="entry name" value="DEATH-ASSOCIATED INHIBITOR OF APOPTOSIS 2"/>
    <property type="match status" value="1"/>
</dbReference>
<dbReference type="SMART" id="SM00184">
    <property type="entry name" value="RING"/>
    <property type="match status" value="1"/>
</dbReference>
<dbReference type="Gene3D" id="3.30.40.10">
    <property type="entry name" value="Zinc/RING finger domain, C3HC4 (zinc finger)"/>
    <property type="match status" value="1"/>
</dbReference>
<dbReference type="PROSITE" id="PS50143">
    <property type="entry name" value="BIR_REPEAT_2"/>
    <property type="match status" value="2"/>
</dbReference>
<accession>Q1HGY7</accession>
<keyword evidence="1" id="KW-0863">Zinc-finger</keyword>
<dbReference type="Pfam" id="PF00653">
    <property type="entry name" value="BIR"/>
    <property type="match status" value="2"/>
</dbReference>